<sequence length="658" mass="74940">MSPSLKESLCFSDLPEDVGQLVFEFSAELDQETGRSCALVSRKVNAWVESILYRTLIIEYPGQLENLCGIVEDIDHADSSSTKSPDFFASHVRAIVITKECQEYAKNILSILKACHNLDILALWSTPTGRDSGDSQELLDFLASSELSPRWLSIASSIFAADKVHFSYPIFQNVTHVELSWEERNGEPDEVQWDTLRCLPCLTHCSVFPSYFQGWGQWVRETVDLCPRSLRVFILWIYPEYYLYHTSEEFEGLKAIQDGHIDSRAVLAYMGDSLPTSCDLYPILRSYKDGVRDFAGVPVGKDYWTLAEEFIEERLCQRENQISILASDSHIRVKGRIMSPSLIQNLRFSDLPDDICRMIFELITELDPENGRSCALVSRKVNTWTEPILYRTLIIKDTVRLGSLCGIIEDIDQGDSMKSPDFFASHVKGIATTNGLQQYATILSILKACHNVAKLALWITPPEGDSELRDFIVSPELSPLWISIVSNIFPIDNVHFSYPIFQNATHLDLVWEACNGVPDEVRWDTLRQLPCLTHFSVDCSFYMEECAQWVRETVGLCPRSLRVFILWIYPTYYFNDTSEEFEGLKAIQDGNVDSRVIVTHVGDSLPTLCDLHPMLRSYKDVVRDYAGIPIGEDLWTLAEEFIEERNRRRETQDGSSAA</sequence>
<keyword evidence="2" id="KW-1185">Reference proteome</keyword>
<evidence type="ECO:0000313" key="1">
    <source>
        <dbReference type="EMBL" id="RXW17603.1"/>
    </source>
</evidence>
<protein>
    <recommendedName>
        <fullName evidence="3">F-box domain-containing protein</fullName>
    </recommendedName>
</protein>
<gene>
    <name evidence="1" type="ORF">EST38_g8250</name>
</gene>
<dbReference type="EMBL" id="SDEE01000328">
    <property type="protein sequence ID" value="RXW17603.1"/>
    <property type="molecule type" value="Genomic_DNA"/>
</dbReference>
<organism evidence="1 2">
    <name type="scientific">Candolleomyces aberdarensis</name>
    <dbReference type="NCBI Taxonomy" id="2316362"/>
    <lineage>
        <taxon>Eukaryota</taxon>
        <taxon>Fungi</taxon>
        <taxon>Dikarya</taxon>
        <taxon>Basidiomycota</taxon>
        <taxon>Agaricomycotina</taxon>
        <taxon>Agaricomycetes</taxon>
        <taxon>Agaricomycetidae</taxon>
        <taxon>Agaricales</taxon>
        <taxon>Agaricineae</taxon>
        <taxon>Psathyrellaceae</taxon>
        <taxon>Candolleomyces</taxon>
    </lineage>
</organism>
<dbReference type="OrthoDB" id="3145912at2759"/>
<dbReference type="AlphaFoldDB" id="A0A4Q2DD45"/>
<comment type="caution">
    <text evidence="1">The sequence shown here is derived from an EMBL/GenBank/DDBJ whole genome shotgun (WGS) entry which is preliminary data.</text>
</comment>
<evidence type="ECO:0008006" key="3">
    <source>
        <dbReference type="Google" id="ProtNLM"/>
    </source>
</evidence>
<accession>A0A4Q2DD45</accession>
<dbReference type="Proteomes" id="UP000290288">
    <property type="component" value="Unassembled WGS sequence"/>
</dbReference>
<proteinExistence type="predicted"/>
<reference evidence="1 2" key="1">
    <citation type="submission" date="2019-01" db="EMBL/GenBank/DDBJ databases">
        <title>Draft genome sequence of Psathyrella aberdarensis IHI B618.</title>
        <authorList>
            <person name="Buettner E."/>
            <person name="Kellner H."/>
        </authorList>
    </citation>
    <scope>NUCLEOTIDE SEQUENCE [LARGE SCALE GENOMIC DNA]</scope>
    <source>
        <strain evidence="1 2">IHI B618</strain>
    </source>
</reference>
<evidence type="ECO:0000313" key="2">
    <source>
        <dbReference type="Proteomes" id="UP000290288"/>
    </source>
</evidence>
<name>A0A4Q2DD45_9AGAR</name>